<evidence type="ECO:0000256" key="2">
    <source>
        <dbReference type="ARBA" id="ARBA00022448"/>
    </source>
</evidence>
<feature type="domain" description="TonB-dependent receptor plug" evidence="11">
    <location>
        <begin position="29"/>
        <end position="124"/>
    </location>
</feature>
<evidence type="ECO:0000256" key="3">
    <source>
        <dbReference type="ARBA" id="ARBA00022452"/>
    </source>
</evidence>
<sequence length="1126" mass="125107">MLEEVVVQGIRRSIEESIEDKRANANIGDTINAEDIGKSTDQSIADALSRVTGVTTQSVDGEGTQISIRGANPQQNVILLNGVQMSTTDFSQGIDLSAYSSDIIQKIVVIKAPSADHIEGALGGLVYLETPKPLELDRNVRVVTLQGRYGELSGSEDYKLSGSISQKFAGDTLGLLLTAFDETYSIRRDQFRVSSYIARNSRLASDPAGNLLNDVTGLVAQDSNYELFRNERNRHGIDFAAQWQATDRTLLSLNATWSEQAVKESMHGVKTRAPDHDNLVAGEPLASLFTGIPAPYTDPQQDWHTYDPDTRTFTKYLNRNALGDLSQSQSEYTNRNALLSVDLAQDLTDRLSLRTGVSRTKAERIPDQSVYVNLQNYASINPWLLFWTDPSQLEPVGYDCTQGRCRLVAGQGQVDYGPTTEPLPGNGHVWDNSSTTGFNPSDLQAQHLAFMQRNVVTVEDKQESAYLDFDWLVDAGSIRGIEFGARYSTIDKYVDNQAGTFNAVGEGVIVTNPQTGLPLVAPNGLSDIPATLIATGGNLGASDFMSSLGYPRDSVTRGWPTVSAFRAFDVALGNRNVAFIPDDSETRAARLENFATYLKLNFAHFDDRLNGDVGVRYVRTDLEASGSSGVNFHFDPGNLGRVFDPFVLQQLRDPSNPACSDIRFYGTDYNEETRWSRVDGQGWDTSGTASYADDVRLPDERPCYDARAERNHPEYSEWWLWRHSDVSTEAAHVYGDRPLDANGRPVASNQSRRSFKVEGEHEYHRFLPALNVNYRLADNLVARFAASKTMSRPQIDSLRPGFKVTESVWGDDRVRAGNTITLYNPQLDPLESVNLDVSLEWYFDAGALLSMGLFHKDMTNFEESEQIVTYMDDLRGLGLDPNAPAYDLSRLIRTEDDLAGCMPRRIQGGNQLAQDWVFSDDLAQLCNQFVTTRIKNGKGADIRGVELQYIQQYRGLPGFLSGLGVQMNYTYQKSEFDQEVSSLDTSVLLPALPVTYTPEHSYNATIFWGLRGHQLRLAYQGASDVLAQRAWNNGALWQEGRSTLDFSAIYAVNDSLSISFDAVNLTDQDHRTYFTSRFIDLGDVDGDGNPVLFDEGSPLGDGASKRRTVEQYKTGPIYRLGFRFNF</sequence>
<dbReference type="Gene3D" id="2.40.170.20">
    <property type="entry name" value="TonB-dependent receptor, beta-barrel domain"/>
    <property type="match status" value="1"/>
</dbReference>
<dbReference type="Proteomes" id="UP000445000">
    <property type="component" value="Unassembled WGS sequence"/>
</dbReference>
<comment type="subcellular location">
    <subcellularLocation>
        <location evidence="1 8">Cell outer membrane</location>
        <topology evidence="1 8">Multi-pass membrane protein</topology>
    </subcellularLocation>
</comment>
<dbReference type="InterPro" id="IPR036942">
    <property type="entry name" value="Beta-barrel_TonB_sf"/>
</dbReference>
<protein>
    <recommendedName>
        <fullName evidence="14">TonB-dependent receptor</fullName>
    </recommendedName>
</protein>
<evidence type="ECO:0000256" key="9">
    <source>
        <dbReference type="RuleBase" id="RU003357"/>
    </source>
</evidence>
<proteinExistence type="inferred from homology"/>
<dbReference type="GO" id="GO:0009279">
    <property type="term" value="C:cell outer membrane"/>
    <property type="evidence" value="ECO:0007669"/>
    <property type="project" value="UniProtKB-SubCell"/>
</dbReference>
<evidence type="ECO:0000313" key="12">
    <source>
        <dbReference type="EMBL" id="GFE79234.1"/>
    </source>
</evidence>
<keyword evidence="5 9" id="KW-0798">TonB box</keyword>
<keyword evidence="7 8" id="KW-0998">Cell outer membrane</keyword>
<keyword evidence="13" id="KW-1185">Reference proteome</keyword>
<evidence type="ECO:0000256" key="1">
    <source>
        <dbReference type="ARBA" id="ARBA00004571"/>
    </source>
</evidence>
<gene>
    <name evidence="12" type="ORF">GCM10011487_12340</name>
</gene>
<evidence type="ECO:0000256" key="7">
    <source>
        <dbReference type="ARBA" id="ARBA00023237"/>
    </source>
</evidence>
<dbReference type="NCBIfam" id="TIGR01782">
    <property type="entry name" value="TonB-Xanth-Caul"/>
    <property type="match status" value="1"/>
</dbReference>
<evidence type="ECO:0000259" key="11">
    <source>
        <dbReference type="Pfam" id="PF07715"/>
    </source>
</evidence>
<evidence type="ECO:0000256" key="8">
    <source>
        <dbReference type="PROSITE-ProRule" id="PRU01360"/>
    </source>
</evidence>
<accession>A0A829Y7I9</accession>
<dbReference type="InterPro" id="IPR037066">
    <property type="entry name" value="Plug_dom_sf"/>
</dbReference>
<evidence type="ECO:0000256" key="4">
    <source>
        <dbReference type="ARBA" id="ARBA00022692"/>
    </source>
</evidence>
<dbReference type="PROSITE" id="PS52016">
    <property type="entry name" value="TONB_DEPENDENT_REC_3"/>
    <property type="match status" value="1"/>
</dbReference>
<dbReference type="PANTHER" id="PTHR40980:SF3">
    <property type="entry name" value="TONB-DEPENDENT RECEPTOR-LIKE BETA-BARREL DOMAIN-CONTAINING PROTEIN"/>
    <property type="match status" value="1"/>
</dbReference>
<dbReference type="InterPro" id="IPR012910">
    <property type="entry name" value="Plug_dom"/>
</dbReference>
<evidence type="ECO:0000256" key="5">
    <source>
        <dbReference type="ARBA" id="ARBA00023077"/>
    </source>
</evidence>
<comment type="caution">
    <text evidence="12">The sequence shown here is derived from an EMBL/GenBank/DDBJ whole genome shotgun (WGS) entry which is preliminary data.</text>
</comment>
<evidence type="ECO:0000259" key="10">
    <source>
        <dbReference type="Pfam" id="PF00593"/>
    </source>
</evidence>
<organism evidence="12 13">
    <name type="scientific">Steroidobacter agaridevorans</name>
    <dbReference type="NCBI Taxonomy" id="2695856"/>
    <lineage>
        <taxon>Bacteria</taxon>
        <taxon>Pseudomonadati</taxon>
        <taxon>Pseudomonadota</taxon>
        <taxon>Gammaproteobacteria</taxon>
        <taxon>Steroidobacterales</taxon>
        <taxon>Steroidobacteraceae</taxon>
        <taxon>Steroidobacter</taxon>
    </lineage>
</organism>
<evidence type="ECO:0000313" key="13">
    <source>
        <dbReference type="Proteomes" id="UP000445000"/>
    </source>
</evidence>
<dbReference type="SUPFAM" id="SSF56935">
    <property type="entry name" value="Porins"/>
    <property type="match status" value="1"/>
</dbReference>
<keyword evidence="3 8" id="KW-1134">Transmembrane beta strand</keyword>
<keyword evidence="6 8" id="KW-0472">Membrane</keyword>
<evidence type="ECO:0008006" key="14">
    <source>
        <dbReference type="Google" id="ProtNLM"/>
    </source>
</evidence>
<comment type="similarity">
    <text evidence="8 9">Belongs to the TonB-dependent receptor family.</text>
</comment>
<dbReference type="AlphaFoldDB" id="A0A829Y7I9"/>
<dbReference type="PANTHER" id="PTHR40980">
    <property type="entry name" value="PLUG DOMAIN-CONTAINING PROTEIN"/>
    <property type="match status" value="1"/>
</dbReference>
<dbReference type="Gene3D" id="2.170.130.10">
    <property type="entry name" value="TonB-dependent receptor, plug domain"/>
    <property type="match status" value="1"/>
</dbReference>
<dbReference type="InterPro" id="IPR010104">
    <property type="entry name" value="TonB_rcpt_bac"/>
</dbReference>
<keyword evidence="4 8" id="KW-0812">Transmembrane</keyword>
<dbReference type="Pfam" id="PF00593">
    <property type="entry name" value="TonB_dep_Rec_b-barrel"/>
    <property type="match status" value="1"/>
</dbReference>
<name>A0A829Y7I9_9GAMM</name>
<dbReference type="EMBL" id="BLJN01000001">
    <property type="protein sequence ID" value="GFE79234.1"/>
    <property type="molecule type" value="Genomic_DNA"/>
</dbReference>
<dbReference type="InterPro" id="IPR000531">
    <property type="entry name" value="Beta-barrel_TonB"/>
</dbReference>
<feature type="domain" description="TonB-dependent receptor-like beta-barrel" evidence="10">
    <location>
        <begin position="757"/>
        <end position="1065"/>
    </location>
</feature>
<dbReference type="Pfam" id="PF07715">
    <property type="entry name" value="Plug"/>
    <property type="match status" value="1"/>
</dbReference>
<keyword evidence="2 8" id="KW-0813">Transport</keyword>
<dbReference type="InterPro" id="IPR039426">
    <property type="entry name" value="TonB-dep_rcpt-like"/>
</dbReference>
<reference evidence="13" key="1">
    <citation type="submission" date="2020-01" db="EMBL/GenBank/DDBJ databases">
        <title>'Steroidobacter agaridevorans' sp. nov., agar-degrading bacteria isolated from rhizosphere soils.</title>
        <authorList>
            <person name="Ikenaga M."/>
            <person name="Kataoka M."/>
            <person name="Murouchi A."/>
            <person name="Katsuragi S."/>
            <person name="Sakai M."/>
        </authorList>
    </citation>
    <scope>NUCLEOTIDE SEQUENCE [LARGE SCALE GENOMIC DNA]</scope>
    <source>
        <strain evidence="13">YU21-B</strain>
    </source>
</reference>
<evidence type="ECO:0000256" key="6">
    <source>
        <dbReference type="ARBA" id="ARBA00023136"/>
    </source>
</evidence>